<evidence type="ECO:0000256" key="7">
    <source>
        <dbReference type="ARBA" id="ARBA00023146"/>
    </source>
</evidence>
<dbReference type="GO" id="GO:0005524">
    <property type="term" value="F:ATP binding"/>
    <property type="evidence" value="ECO:0007669"/>
    <property type="project" value="UniProtKB-KW"/>
</dbReference>
<evidence type="ECO:0000256" key="4">
    <source>
        <dbReference type="ARBA" id="ARBA00022741"/>
    </source>
</evidence>
<dbReference type="EMBL" id="BEYU01000029">
    <property type="protein sequence ID" value="GBG27296.1"/>
    <property type="molecule type" value="Genomic_DNA"/>
</dbReference>
<dbReference type="EC" id="6.1.1.4" evidence="2"/>
<keyword evidence="7 10" id="KW-0030">Aminoacyl-tRNA synthetase</keyword>
<dbReference type="Gene3D" id="3.40.50.620">
    <property type="entry name" value="HUPs"/>
    <property type="match status" value="2"/>
</dbReference>
<comment type="caution">
    <text evidence="15">The sequence shown here is derived from an EMBL/GenBank/DDBJ whole genome shotgun (WGS) entry which is preliminary data.</text>
</comment>
<dbReference type="PANTHER" id="PTHR43740">
    <property type="entry name" value="LEUCYL-TRNA SYNTHETASE"/>
    <property type="match status" value="1"/>
</dbReference>
<evidence type="ECO:0000313" key="15">
    <source>
        <dbReference type="EMBL" id="GBG27296.1"/>
    </source>
</evidence>
<name>A0A2R5G8A7_9STRA</name>
<evidence type="ECO:0000256" key="10">
    <source>
        <dbReference type="RuleBase" id="RU363035"/>
    </source>
</evidence>
<dbReference type="GO" id="GO:0005739">
    <property type="term" value="C:mitochondrion"/>
    <property type="evidence" value="ECO:0007669"/>
    <property type="project" value="TreeGrafter"/>
</dbReference>
<organism evidence="15 16">
    <name type="scientific">Hondaea fermentalgiana</name>
    <dbReference type="NCBI Taxonomy" id="2315210"/>
    <lineage>
        <taxon>Eukaryota</taxon>
        <taxon>Sar</taxon>
        <taxon>Stramenopiles</taxon>
        <taxon>Bigyra</taxon>
        <taxon>Labyrinthulomycetes</taxon>
        <taxon>Thraustochytrida</taxon>
        <taxon>Thraustochytriidae</taxon>
        <taxon>Hondaea</taxon>
    </lineage>
</organism>
<evidence type="ECO:0000259" key="11">
    <source>
        <dbReference type="Pfam" id="PF00133"/>
    </source>
</evidence>
<dbReference type="Proteomes" id="UP000241890">
    <property type="component" value="Unassembled WGS sequence"/>
</dbReference>
<dbReference type="PANTHER" id="PTHR43740:SF2">
    <property type="entry name" value="LEUCINE--TRNA LIGASE, MITOCHONDRIAL"/>
    <property type="match status" value="1"/>
</dbReference>
<dbReference type="SUPFAM" id="SSF52374">
    <property type="entry name" value="Nucleotidylyl transferase"/>
    <property type="match status" value="1"/>
</dbReference>
<dbReference type="InParanoid" id="A0A2R5G8A7"/>
<evidence type="ECO:0000259" key="13">
    <source>
        <dbReference type="Pfam" id="PF09334"/>
    </source>
</evidence>
<evidence type="ECO:0000256" key="2">
    <source>
        <dbReference type="ARBA" id="ARBA00013164"/>
    </source>
</evidence>
<dbReference type="GO" id="GO:0002161">
    <property type="term" value="F:aminoacyl-tRNA deacylase activity"/>
    <property type="evidence" value="ECO:0007669"/>
    <property type="project" value="InterPro"/>
</dbReference>
<evidence type="ECO:0000256" key="8">
    <source>
        <dbReference type="ARBA" id="ARBA00030520"/>
    </source>
</evidence>
<protein>
    <recommendedName>
        <fullName evidence="2">leucine--tRNA ligase</fullName>
        <ecNumber evidence="2">6.1.1.4</ecNumber>
    </recommendedName>
    <alternativeName>
        <fullName evidence="8">Leucyl-tRNA synthetase</fullName>
    </alternativeName>
</protein>
<comment type="similarity">
    <text evidence="1 10">Belongs to the class-I aminoacyl-tRNA synthetase family.</text>
</comment>
<dbReference type="InterPro" id="IPR002302">
    <property type="entry name" value="Leu-tRNA-ligase"/>
</dbReference>
<dbReference type="GO" id="GO:0032543">
    <property type="term" value="P:mitochondrial translation"/>
    <property type="evidence" value="ECO:0007669"/>
    <property type="project" value="TreeGrafter"/>
</dbReference>
<proteinExistence type="inferred from homology"/>
<reference evidence="15 16" key="1">
    <citation type="submission" date="2017-12" db="EMBL/GenBank/DDBJ databases">
        <title>Sequencing, de novo assembly and annotation of complete genome of a new Thraustochytrid species, strain FCC1311.</title>
        <authorList>
            <person name="Sedici K."/>
            <person name="Godart F."/>
            <person name="Aiese Cigliano R."/>
            <person name="Sanseverino W."/>
            <person name="Barakat M."/>
            <person name="Ortet P."/>
            <person name="Marechal E."/>
            <person name="Cagnac O."/>
            <person name="Amato A."/>
        </authorList>
    </citation>
    <scope>NUCLEOTIDE SEQUENCE [LARGE SCALE GENOMIC DNA]</scope>
</reference>
<keyword evidence="6 10" id="KW-0648">Protein biosynthesis</keyword>
<dbReference type="InterPro" id="IPR013155">
    <property type="entry name" value="M/V/L/I-tRNA-synth_anticd-bd"/>
</dbReference>
<accession>A0A2R5G8A7</accession>
<dbReference type="OrthoDB" id="15954at2759"/>
<dbReference type="GO" id="GO:0004823">
    <property type="term" value="F:leucine-tRNA ligase activity"/>
    <property type="evidence" value="ECO:0007669"/>
    <property type="project" value="UniProtKB-EC"/>
</dbReference>
<dbReference type="GO" id="GO:0006429">
    <property type="term" value="P:leucyl-tRNA aminoacylation"/>
    <property type="evidence" value="ECO:0007669"/>
    <property type="project" value="InterPro"/>
</dbReference>
<feature type="domain" description="Methionyl/Valyl/Leucyl/Isoleucyl-tRNA synthetase anticodon-binding" evidence="12">
    <location>
        <begin position="691"/>
        <end position="808"/>
    </location>
</feature>
<dbReference type="Gene3D" id="1.10.730.10">
    <property type="entry name" value="Isoleucyl-tRNA Synthetase, Domain 1"/>
    <property type="match status" value="2"/>
</dbReference>
<dbReference type="PRINTS" id="PR00985">
    <property type="entry name" value="TRNASYNTHLEU"/>
</dbReference>
<dbReference type="Pfam" id="PF00133">
    <property type="entry name" value="tRNA-synt_1"/>
    <property type="match status" value="1"/>
</dbReference>
<evidence type="ECO:0000313" key="16">
    <source>
        <dbReference type="Proteomes" id="UP000241890"/>
    </source>
</evidence>
<evidence type="ECO:0000256" key="9">
    <source>
        <dbReference type="ARBA" id="ARBA00047469"/>
    </source>
</evidence>
<dbReference type="Pfam" id="PF13603">
    <property type="entry name" value="tRNA-synt_1_2"/>
    <property type="match status" value="1"/>
</dbReference>
<evidence type="ECO:0000256" key="3">
    <source>
        <dbReference type="ARBA" id="ARBA00022598"/>
    </source>
</evidence>
<dbReference type="FunFam" id="1.10.730.10:FF:000002">
    <property type="entry name" value="Leucine--tRNA ligase"/>
    <property type="match status" value="1"/>
</dbReference>
<feature type="domain" description="Aminoacyl-tRNA synthetase class Ia" evidence="11">
    <location>
        <begin position="432"/>
        <end position="583"/>
    </location>
</feature>
<dbReference type="InterPro" id="IPR014729">
    <property type="entry name" value="Rossmann-like_a/b/a_fold"/>
</dbReference>
<dbReference type="Pfam" id="PF09334">
    <property type="entry name" value="tRNA-synt_1g"/>
    <property type="match status" value="1"/>
</dbReference>
<dbReference type="AlphaFoldDB" id="A0A2R5G8A7"/>
<dbReference type="InterPro" id="IPR002300">
    <property type="entry name" value="aa-tRNA-synth_Ia"/>
</dbReference>
<keyword evidence="16" id="KW-1185">Reference proteome</keyword>
<dbReference type="InterPro" id="IPR015413">
    <property type="entry name" value="Methionyl/Leucyl_tRNA_Synth"/>
</dbReference>
<evidence type="ECO:0000256" key="5">
    <source>
        <dbReference type="ARBA" id="ARBA00022840"/>
    </source>
</evidence>
<sequence length="855" mass="94491">MKTPTMIVRTALAAARLRAPLRRVGVRALASASGSGAPTGTGENLTLTELDRKWQAKWAETRPGRSATGDACAGQATSEPALTKETKYVLCMFPYPSGDLHLGHVRVYAIGDALSRAARMQGRDVLFPIGWDAFGLPAENAARDRGVHPGDWTNMNISQMKGQLKDLGIAFDWDYELATCKPDYYRWTQWLFLRLHRAGLAYQADATVNWDPVDETVLANEQVDGQGRSWRSGAVVEKRDLRQWFLNICAYQDDLVDGLDTLTEGWPELVRKAQRQWIGRSEGAHITFEMFRPDDSAATTDVTVFTTRPDTLSGASFVALSPQHPLSRQSAAQDVNLAIALESIAGAEGAEGVLLPIKARHPVTNEPLPVFAAAYVLSSYGEGAVMGVPAEDERDARFAEEHDLRVPEVDSTAIDADTLAKVCKPTKTYRLHDWLVSRQRGWGAPIPIVHCDSCGPVEVPESQLPVVRPFDQQEAKAWAEDVTCPSCGGTHARRDLDTLDTFVDSSWYFFRFCDAKNDQMAFDPAKVDHFMGERGVGLYIGGVEHAILHLLYSRFITRFLHSEGLVRCVEPFDTLLTQGMVLGKTFKETKSGRYLKPNEVDSVQEEDRIQVWEKMSKSKYNGVSPVDLLSTVGADVTRLGILFATAPEAELAWDDAALAGHTRWLKRVHTSIEALAKGDPDHRGSAAADAELKTFLHKTIMSVTDQVNTKFHLNVAIADLMKLSNALADFDTASHRLKVEVMNTLVRMLAPFAPHAAEEFWEMLTNGQQSSVHDQTWPKADAAIANAVTALNVVVQIRGKKKAVLTIPCEPEMPSQEALLEAAREAVRETLGEDVVRKEIVVFPRKDRCIINLVI</sequence>
<dbReference type="SUPFAM" id="SSF50677">
    <property type="entry name" value="ValRS/IleRS/LeuRS editing domain"/>
    <property type="match status" value="1"/>
</dbReference>
<dbReference type="CDD" id="cd00812">
    <property type="entry name" value="LeuRS_core"/>
    <property type="match status" value="1"/>
</dbReference>
<evidence type="ECO:0000256" key="6">
    <source>
        <dbReference type="ARBA" id="ARBA00022917"/>
    </source>
</evidence>
<keyword evidence="4 10" id="KW-0547">Nucleotide-binding</keyword>
<keyword evidence="3 10" id="KW-0436">Ligase</keyword>
<dbReference type="InterPro" id="IPR001412">
    <property type="entry name" value="aa-tRNA-synth_I_CS"/>
</dbReference>
<keyword evidence="5 10" id="KW-0067">ATP-binding</keyword>
<dbReference type="InterPro" id="IPR009008">
    <property type="entry name" value="Val/Leu/Ile-tRNA-synth_edit"/>
</dbReference>
<feature type="domain" description="Methionyl/Leucyl tRNA synthetase" evidence="13">
    <location>
        <begin position="88"/>
        <end position="226"/>
    </location>
</feature>
<dbReference type="InterPro" id="IPR009080">
    <property type="entry name" value="tRNAsynth_Ia_anticodon-bd"/>
</dbReference>
<dbReference type="SUPFAM" id="SSF47323">
    <property type="entry name" value="Anticodon-binding domain of a subclass of class I aminoacyl-tRNA synthetases"/>
    <property type="match status" value="1"/>
</dbReference>
<feature type="domain" description="Leucyl-tRNA synthetase editing" evidence="14">
    <location>
        <begin position="275"/>
        <end position="409"/>
    </location>
</feature>
<evidence type="ECO:0000256" key="1">
    <source>
        <dbReference type="ARBA" id="ARBA00005594"/>
    </source>
</evidence>
<evidence type="ECO:0000259" key="14">
    <source>
        <dbReference type="Pfam" id="PF13603"/>
    </source>
</evidence>
<comment type="catalytic activity">
    <reaction evidence="9">
        <text>tRNA(Leu) + L-leucine + ATP = L-leucyl-tRNA(Leu) + AMP + diphosphate</text>
        <dbReference type="Rhea" id="RHEA:11688"/>
        <dbReference type="Rhea" id="RHEA-COMP:9613"/>
        <dbReference type="Rhea" id="RHEA-COMP:9622"/>
        <dbReference type="ChEBI" id="CHEBI:30616"/>
        <dbReference type="ChEBI" id="CHEBI:33019"/>
        <dbReference type="ChEBI" id="CHEBI:57427"/>
        <dbReference type="ChEBI" id="CHEBI:78442"/>
        <dbReference type="ChEBI" id="CHEBI:78494"/>
        <dbReference type="ChEBI" id="CHEBI:456215"/>
        <dbReference type="EC" id="6.1.1.4"/>
    </reaction>
</comment>
<dbReference type="CDD" id="cd07958">
    <property type="entry name" value="Anticodon_Ia_Leu_BEm"/>
    <property type="match status" value="1"/>
</dbReference>
<dbReference type="InterPro" id="IPR025709">
    <property type="entry name" value="Leu_tRNA-synth_edit"/>
</dbReference>
<evidence type="ECO:0000259" key="12">
    <source>
        <dbReference type="Pfam" id="PF08264"/>
    </source>
</evidence>
<dbReference type="Pfam" id="PF08264">
    <property type="entry name" value="Anticodon_1"/>
    <property type="match status" value="1"/>
</dbReference>
<gene>
    <name evidence="15" type="ORF">FCC1311_035182</name>
</gene>
<dbReference type="PROSITE" id="PS00178">
    <property type="entry name" value="AA_TRNA_LIGASE_I"/>
    <property type="match status" value="1"/>
</dbReference>